<protein>
    <submittedName>
        <fullName evidence="1">Uncharacterized protein</fullName>
    </submittedName>
</protein>
<sequence length="104" mass="11279">MMSTKAPGSQLVLLGLTRYFSGAVVRTLKATWFLVTLLRMIRHFFSVSLDPKQSSSAGLMFSKDPLKVVSGFRAALVLLAVSILSPSSGLKPSSVKFTFLGRRA</sequence>
<dbReference type="AlphaFoldDB" id="A0A0E9PK19"/>
<dbReference type="EMBL" id="GBXM01103743">
    <property type="protein sequence ID" value="JAH04834.1"/>
    <property type="molecule type" value="Transcribed_RNA"/>
</dbReference>
<evidence type="ECO:0000313" key="1">
    <source>
        <dbReference type="EMBL" id="JAH04834.1"/>
    </source>
</evidence>
<accession>A0A0E9PK19</accession>
<organism evidence="1">
    <name type="scientific">Anguilla anguilla</name>
    <name type="common">European freshwater eel</name>
    <name type="synonym">Muraena anguilla</name>
    <dbReference type="NCBI Taxonomy" id="7936"/>
    <lineage>
        <taxon>Eukaryota</taxon>
        <taxon>Metazoa</taxon>
        <taxon>Chordata</taxon>
        <taxon>Craniata</taxon>
        <taxon>Vertebrata</taxon>
        <taxon>Euteleostomi</taxon>
        <taxon>Actinopterygii</taxon>
        <taxon>Neopterygii</taxon>
        <taxon>Teleostei</taxon>
        <taxon>Anguilliformes</taxon>
        <taxon>Anguillidae</taxon>
        <taxon>Anguilla</taxon>
    </lineage>
</organism>
<name>A0A0E9PK19_ANGAN</name>
<reference evidence="1" key="2">
    <citation type="journal article" date="2015" name="Fish Shellfish Immunol.">
        <title>Early steps in the European eel (Anguilla anguilla)-Vibrio vulnificus interaction in the gills: Role of the RtxA13 toxin.</title>
        <authorList>
            <person name="Callol A."/>
            <person name="Pajuelo D."/>
            <person name="Ebbesson L."/>
            <person name="Teles M."/>
            <person name="MacKenzie S."/>
            <person name="Amaro C."/>
        </authorList>
    </citation>
    <scope>NUCLEOTIDE SEQUENCE</scope>
</reference>
<reference evidence="1" key="1">
    <citation type="submission" date="2014-11" db="EMBL/GenBank/DDBJ databases">
        <authorList>
            <person name="Amaro Gonzalez C."/>
        </authorList>
    </citation>
    <scope>NUCLEOTIDE SEQUENCE</scope>
</reference>
<proteinExistence type="predicted"/>